<dbReference type="GO" id="GO:0020037">
    <property type="term" value="F:heme binding"/>
    <property type="evidence" value="ECO:0007669"/>
    <property type="project" value="InterPro"/>
</dbReference>
<evidence type="ECO:0000259" key="1">
    <source>
        <dbReference type="Pfam" id="PF07700"/>
    </source>
</evidence>
<protein>
    <submittedName>
        <fullName evidence="2">Heme NO-binding protein</fullName>
    </submittedName>
</protein>
<dbReference type="PANTHER" id="PTHR45655:SF13">
    <property type="entry name" value="SOLUBLE GUANYLATE CYCLASE GCY-32-RELATED"/>
    <property type="match status" value="1"/>
</dbReference>
<accession>A0A844GYS2</accession>
<dbReference type="InterPro" id="IPR024096">
    <property type="entry name" value="NO_sig/Golgi_transp_ligand-bd"/>
</dbReference>
<dbReference type="Proteomes" id="UP000442533">
    <property type="component" value="Unassembled WGS sequence"/>
</dbReference>
<keyword evidence="3" id="KW-1185">Reference proteome</keyword>
<comment type="caution">
    <text evidence="2">The sequence shown here is derived from an EMBL/GenBank/DDBJ whole genome shotgun (WGS) entry which is preliminary data.</text>
</comment>
<sequence>MQGMINRSLESFLRTTYGDAIWQEILHAARIDQGGFLAMMSADPRDTRKVVRAAARLLGKPLDELLEDLGGWLVRLEPVRRLLRFSGADYIEFVHSLDELPGRARMILPDLPAHGLVVERTGAQTYSIRLEGAPPGWIWALAGALRGMADDYGTLAVIVVSGQSISLSIALEDHAMSRPFDLCQQPEKAAP</sequence>
<organism evidence="2 3">
    <name type="scientific">Paracoccus limosus</name>
    <dbReference type="NCBI Taxonomy" id="913252"/>
    <lineage>
        <taxon>Bacteria</taxon>
        <taxon>Pseudomonadati</taxon>
        <taxon>Pseudomonadota</taxon>
        <taxon>Alphaproteobacteria</taxon>
        <taxon>Rhodobacterales</taxon>
        <taxon>Paracoccaceae</taxon>
        <taxon>Paracoccus</taxon>
    </lineage>
</organism>
<evidence type="ECO:0000313" key="2">
    <source>
        <dbReference type="EMBL" id="MTH33789.1"/>
    </source>
</evidence>
<dbReference type="SUPFAM" id="SSF111126">
    <property type="entry name" value="Ligand-binding domain in the NO signalling and Golgi transport"/>
    <property type="match status" value="1"/>
</dbReference>
<dbReference type="InterPro" id="IPR038158">
    <property type="entry name" value="H-NOX_domain_sf"/>
</dbReference>
<proteinExistence type="predicted"/>
<dbReference type="Gene3D" id="3.90.1520.10">
    <property type="entry name" value="H-NOX domain"/>
    <property type="match status" value="1"/>
</dbReference>
<dbReference type="AlphaFoldDB" id="A0A844GYS2"/>
<dbReference type="InterPro" id="IPR011644">
    <property type="entry name" value="Heme_NO-bd"/>
</dbReference>
<dbReference type="RefSeq" id="WP_155063348.1">
    <property type="nucleotide sequence ID" value="NZ_WMIF01000004.1"/>
</dbReference>
<dbReference type="OrthoDB" id="981203at2"/>
<dbReference type="EMBL" id="WMIF01000004">
    <property type="protein sequence ID" value="MTH33789.1"/>
    <property type="molecule type" value="Genomic_DNA"/>
</dbReference>
<dbReference type="PANTHER" id="PTHR45655">
    <property type="entry name" value="GUANYLATE CYCLASE SOLUBLE SUBUNIT BETA-2"/>
    <property type="match status" value="1"/>
</dbReference>
<name>A0A844GYS2_9RHOB</name>
<dbReference type="Pfam" id="PF07700">
    <property type="entry name" value="HNOB"/>
    <property type="match status" value="1"/>
</dbReference>
<gene>
    <name evidence="2" type="ORF">GL279_04180</name>
</gene>
<feature type="domain" description="Heme NO-binding" evidence="1">
    <location>
        <begin position="3"/>
        <end position="154"/>
    </location>
</feature>
<evidence type="ECO:0000313" key="3">
    <source>
        <dbReference type="Proteomes" id="UP000442533"/>
    </source>
</evidence>
<reference evidence="2 3" key="1">
    <citation type="submission" date="2019-11" db="EMBL/GenBank/DDBJ databases">
        <authorList>
            <person name="Dong K."/>
        </authorList>
    </citation>
    <scope>NUCLEOTIDE SEQUENCE [LARGE SCALE GENOMIC DNA]</scope>
    <source>
        <strain evidence="2 3">JCM 17370</strain>
    </source>
</reference>